<dbReference type="EC" id="3.1.4.53" evidence="2"/>
<dbReference type="PANTHER" id="PTHR43143:SF1">
    <property type="entry name" value="SERINE_THREONINE-PROTEIN PHOSPHATASE CPPED1"/>
    <property type="match status" value="1"/>
</dbReference>
<evidence type="ECO:0000313" key="2">
    <source>
        <dbReference type="EMBL" id="PRR76457.1"/>
    </source>
</evidence>
<dbReference type="Gene3D" id="3.60.21.10">
    <property type="match status" value="1"/>
</dbReference>
<dbReference type="InterPro" id="IPR029052">
    <property type="entry name" value="Metallo-depent_PP-like"/>
</dbReference>
<organism evidence="2 3">
    <name type="scientific">Clostridium thermopalmarium DSM 5974</name>
    <dbReference type="NCBI Taxonomy" id="1121340"/>
    <lineage>
        <taxon>Bacteria</taxon>
        <taxon>Bacillati</taxon>
        <taxon>Bacillota</taxon>
        <taxon>Clostridia</taxon>
        <taxon>Eubacteriales</taxon>
        <taxon>Clostridiaceae</taxon>
        <taxon>Clostridium</taxon>
    </lineage>
</organism>
<feature type="domain" description="Calcineurin-like phosphoesterase" evidence="1">
    <location>
        <begin position="10"/>
        <end position="216"/>
    </location>
</feature>
<evidence type="ECO:0000259" key="1">
    <source>
        <dbReference type="Pfam" id="PF00149"/>
    </source>
</evidence>
<dbReference type="EMBL" id="PVXN01000005">
    <property type="protein sequence ID" value="PRR76457.1"/>
    <property type="molecule type" value="Genomic_DNA"/>
</dbReference>
<dbReference type="InterPro" id="IPR051918">
    <property type="entry name" value="STPP_CPPED1"/>
</dbReference>
<keyword evidence="2" id="KW-0378">Hydrolase</keyword>
<name>A0A2T0AZ46_9CLOT</name>
<dbReference type="GO" id="GO:0004115">
    <property type="term" value="F:3',5'-cyclic-AMP phosphodiesterase activity"/>
    <property type="evidence" value="ECO:0007669"/>
    <property type="project" value="UniProtKB-EC"/>
</dbReference>
<keyword evidence="3" id="KW-1185">Reference proteome</keyword>
<dbReference type="OrthoDB" id="9809781at2"/>
<gene>
    <name evidence="2" type="primary">cpdA_1</name>
    <name evidence="2" type="ORF">CPAL_01280</name>
</gene>
<dbReference type="AlphaFoldDB" id="A0A2T0AZ46"/>
<dbReference type="PANTHER" id="PTHR43143">
    <property type="entry name" value="METALLOPHOSPHOESTERASE, CALCINEURIN SUPERFAMILY"/>
    <property type="match status" value="1"/>
</dbReference>
<dbReference type="InterPro" id="IPR004843">
    <property type="entry name" value="Calcineurin-like_PHP"/>
</dbReference>
<dbReference type="Proteomes" id="UP000239614">
    <property type="component" value="Unassembled WGS sequence"/>
</dbReference>
<protein>
    <submittedName>
        <fullName evidence="2">3',5'-cyclic adenosine monophosphate phosphodiesterase CpdA</fullName>
        <ecNumber evidence="2">3.1.4.53</ecNumber>
    </submittedName>
</protein>
<evidence type="ECO:0000313" key="3">
    <source>
        <dbReference type="Proteomes" id="UP000239614"/>
    </source>
</evidence>
<dbReference type="SUPFAM" id="SSF56300">
    <property type="entry name" value="Metallo-dependent phosphatases"/>
    <property type="match status" value="1"/>
</dbReference>
<dbReference type="Pfam" id="PF00149">
    <property type="entry name" value="Metallophos"/>
    <property type="match status" value="1"/>
</dbReference>
<accession>A0A2T0AZ46</accession>
<comment type="caution">
    <text evidence="2">The sequence shown here is derived from an EMBL/GenBank/DDBJ whole genome shotgun (WGS) entry which is preliminary data.</text>
</comment>
<proteinExistence type="predicted"/>
<reference evidence="2 3" key="1">
    <citation type="submission" date="2018-03" db="EMBL/GenBank/DDBJ databases">
        <title>Genome sequence of Clostridium thermopalmarium DSM 5974.</title>
        <authorList>
            <person name="Poehlein A."/>
            <person name="Daniel R."/>
        </authorList>
    </citation>
    <scope>NUCLEOTIDE SEQUENCE [LARGE SCALE GENOMIC DNA]</scope>
    <source>
        <strain evidence="2 3">DSM 5974</strain>
    </source>
</reference>
<sequence>MGEKNLKSKRIIILGDSKGKDDGINKKILNKIFKQIKELKTQPEYIIHLGDSVAGSSDVRIFKYQIKEFHKLIEQYYPINRLLPVLGNHEVNNKPKDFQGEEAFEECYSSIDVDNYLKGYHKTVYYKDFDNVRCIFLNSFHYGELFRITGRQLEWFRKVTKDLIPFKIVFVHLPIYPTGAHLTTCMDAYIEDRNTFLKALEESNVSLVFCGHEHNYSRRLIGFNDKKIMQIITGGAGEKLRNSYKDKKDVIVTPKPIYHYVILDIEEDNIRVRAVSLRKKVFDDFSVGIGDGSQIFI</sequence>